<dbReference type="SUPFAM" id="SSF56300">
    <property type="entry name" value="Metallo-dependent phosphatases"/>
    <property type="match status" value="1"/>
</dbReference>
<evidence type="ECO:0000259" key="1">
    <source>
        <dbReference type="Pfam" id="PF00149"/>
    </source>
</evidence>
<dbReference type="RefSeq" id="WP_339585209.1">
    <property type="nucleotide sequence ID" value="NZ_JBBHJZ010000001.1"/>
</dbReference>
<organism evidence="2 3">
    <name type="scientific">Novosphingobium anseongense</name>
    <dbReference type="NCBI Taxonomy" id="3133436"/>
    <lineage>
        <taxon>Bacteria</taxon>
        <taxon>Pseudomonadati</taxon>
        <taxon>Pseudomonadota</taxon>
        <taxon>Alphaproteobacteria</taxon>
        <taxon>Sphingomonadales</taxon>
        <taxon>Sphingomonadaceae</taxon>
        <taxon>Novosphingobium</taxon>
    </lineage>
</organism>
<sequence>MASIPGVTEPTMLKSIRQFFARQTSQAAAAVPAGERVYAIGDVHGRLDLFETLAAAIEADDAARGLAETTVILLGDLIDRGPDSAGVVAATRDWQSRRKVRVICGNHEEKLLESFDDPAVLRGFLLYGGDATIQSYGVAPADLATADLAGTQALMRRAIPSEDLAFIAGFEDFVALGDYLFVHAGIRPGVPIGTQTVEDMRWIREPFLDYADSHGFMVVHGHTITAEPDLRRNRIGIDTGAYKSGRLTALGLEGERRWLIATEERDGAIVVDTRPV</sequence>
<evidence type="ECO:0000313" key="3">
    <source>
        <dbReference type="Proteomes" id="UP001361239"/>
    </source>
</evidence>
<dbReference type="EMBL" id="JBBHJZ010000001">
    <property type="protein sequence ID" value="MEJ5975246.1"/>
    <property type="molecule type" value="Genomic_DNA"/>
</dbReference>
<name>A0ABU8RR80_9SPHN</name>
<dbReference type="PANTHER" id="PTHR42850:SF4">
    <property type="entry name" value="ZINC-DEPENDENT ENDOPOLYPHOSPHATASE"/>
    <property type="match status" value="1"/>
</dbReference>
<evidence type="ECO:0000313" key="2">
    <source>
        <dbReference type="EMBL" id="MEJ5975246.1"/>
    </source>
</evidence>
<keyword evidence="3" id="KW-1185">Reference proteome</keyword>
<dbReference type="InterPro" id="IPR004843">
    <property type="entry name" value="Calcineurin-like_PHP"/>
</dbReference>
<protein>
    <submittedName>
        <fullName evidence="2">Metallophosphoesterase</fullName>
    </submittedName>
</protein>
<proteinExistence type="predicted"/>
<feature type="domain" description="Calcineurin-like phosphoesterase" evidence="1">
    <location>
        <begin position="36"/>
        <end position="204"/>
    </location>
</feature>
<dbReference type="Gene3D" id="3.60.21.10">
    <property type="match status" value="1"/>
</dbReference>
<dbReference type="Pfam" id="PF00149">
    <property type="entry name" value="Metallophos"/>
    <property type="match status" value="1"/>
</dbReference>
<accession>A0ABU8RR80</accession>
<dbReference type="PANTHER" id="PTHR42850">
    <property type="entry name" value="METALLOPHOSPHOESTERASE"/>
    <property type="match status" value="1"/>
</dbReference>
<dbReference type="InterPro" id="IPR050126">
    <property type="entry name" value="Ap4A_hydrolase"/>
</dbReference>
<gene>
    <name evidence="2" type="ORF">WG901_01260</name>
</gene>
<comment type="caution">
    <text evidence="2">The sequence shown here is derived from an EMBL/GenBank/DDBJ whole genome shotgun (WGS) entry which is preliminary data.</text>
</comment>
<dbReference type="Proteomes" id="UP001361239">
    <property type="component" value="Unassembled WGS sequence"/>
</dbReference>
<dbReference type="InterPro" id="IPR029052">
    <property type="entry name" value="Metallo-depent_PP-like"/>
</dbReference>
<reference evidence="2 3" key="1">
    <citation type="submission" date="2024-03" db="EMBL/GenBank/DDBJ databases">
        <authorList>
            <person name="Jo J.-H."/>
        </authorList>
    </citation>
    <scope>NUCLEOTIDE SEQUENCE [LARGE SCALE GENOMIC DNA]</scope>
    <source>
        <strain evidence="2 3">PS1R-30</strain>
    </source>
</reference>